<comment type="caution">
    <text evidence="3">The sequence shown here is derived from an EMBL/GenBank/DDBJ whole genome shotgun (WGS) entry which is preliminary data.</text>
</comment>
<dbReference type="Pfam" id="PF07228">
    <property type="entry name" value="SpoIIE"/>
    <property type="match status" value="1"/>
</dbReference>
<dbReference type="AlphaFoldDB" id="A0A563DU98"/>
<dbReference type="Proteomes" id="UP000320244">
    <property type="component" value="Unassembled WGS sequence"/>
</dbReference>
<evidence type="ECO:0000313" key="3">
    <source>
        <dbReference type="EMBL" id="TWP33825.1"/>
    </source>
</evidence>
<dbReference type="SMART" id="SM00331">
    <property type="entry name" value="PP2C_SIG"/>
    <property type="match status" value="1"/>
</dbReference>
<dbReference type="PANTHER" id="PTHR43156:SF2">
    <property type="entry name" value="STAGE II SPORULATION PROTEIN E"/>
    <property type="match status" value="1"/>
</dbReference>
<dbReference type="InterPro" id="IPR052016">
    <property type="entry name" value="Bact_Sigma-Reg"/>
</dbReference>
<dbReference type="InterPro" id="IPR036457">
    <property type="entry name" value="PPM-type-like_dom_sf"/>
</dbReference>
<proteinExistence type="predicted"/>
<evidence type="ECO:0000256" key="1">
    <source>
        <dbReference type="ARBA" id="ARBA00022801"/>
    </source>
</evidence>
<protein>
    <submittedName>
        <fullName evidence="3">Serine/threonine-protein phosphatase</fullName>
    </submittedName>
</protein>
<organism evidence="3 4">
    <name type="scientific">Leekyejoonella antrihumi</name>
    <dbReference type="NCBI Taxonomy" id="1660198"/>
    <lineage>
        <taxon>Bacteria</taxon>
        <taxon>Bacillati</taxon>
        <taxon>Actinomycetota</taxon>
        <taxon>Actinomycetes</taxon>
        <taxon>Micrococcales</taxon>
        <taxon>Dermacoccaceae</taxon>
        <taxon>Leekyejoonella</taxon>
    </lineage>
</organism>
<sequence length="421" mass="45616">MRGSALNDLVLRTLNGARPADTLATVRSLMSEHVGAQDVRLLLADYQLTALHPIDNPDDAEALSATTAGHAFLEQIPLVCEFPGAGVEVNLPMGIRGDRIGVLQIRLDQVPDAEQLEELTQLSTVVTYAMRAAGRQSDALVRTSRTRRLTLAAELQWQLLPGRGCAAPEYTVAGHLEPAYHVCADSFDWSQDDDHLTLALIDGSDGRRVDVMLTTLAVTALRNARRAGLTIEDQARLTDQAIFAHHQGREHVGVLLLHININTGQVGALLAGAPRLLIRRDGQVLEPVLTEYPPLGMFGESTYTEQRFALVAGDRLLLISDGVHGAQSAQPHHFGDTALLELLDGSSDQSTCGVVRTVIEHLYQHRGHDDLDDDAVVLCADWRGPAQPAPDATPTGDEVDVELRLAAKRPRPPALRAVADR</sequence>
<gene>
    <name evidence="3" type="ORF">FGL98_19795</name>
</gene>
<dbReference type="EMBL" id="VCQV01000035">
    <property type="protein sequence ID" value="TWP33825.1"/>
    <property type="molecule type" value="Genomic_DNA"/>
</dbReference>
<dbReference type="RefSeq" id="WP_146319706.1">
    <property type="nucleotide sequence ID" value="NZ_VCQV01000035.1"/>
</dbReference>
<keyword evidence="4" id="KW-1185">Reference proteome</keyword>
<name>A0A563DU98_9MICO</name>
<reference evidence="3 4" key="1">
    <citation type="submission" date="2019-05" db="EMBL/GenBank/DDBJ databases">
        <authorList>
            <person name="Lee S.D."/>
        </authorList>
    </citation>
    <scope>NUCLEOTIDE SEQUENCE [LARGE SCALE GENOMIC DNA]</scope>
    <source>
        <strain evidence="3 4">C5-26</strain>
    </source>
</reference>
<dbReference type="InterPro" id="IPR001932">
    <property type="entry name" value="PPM-type_phosphatase-like_dom"/>
</dbReference>
<keyword evidence="1" id="KW-0378">Hydrolase</keyword>
<dbReference type="Gene3D" id="3.60.40.10">
    <property type="entry name" value="PPM-type phosphatase domain"/>
    <property type="match status" value="1"/>
</dbReference>
<dbReference type="PANTHER" id="PTHR43156">
    <property type="entry name" value="STAGE II SPORULATION PROTEIN E-RELATED"/>
    <property type="match status" value="1"/>
</dbReference>
<accession>A0A563DU98</accession>
<evidence type="ECO:0000259" key="2">
    <source>
        <dbReference type="SMART" id="SM00331"/>
    </source>
</evidence>
<feature type="domain" description="PPM-type phosphatase" evidence="2">
    <location>
        <begin position="167"/>
        <end position="382"/>
    </location>
</feature>
<reference evidence="3 4" key="2">
    <citation type="submission" date="2019-08" db="EMBL/GenBank/DDBJ databases">
        <title>Jejuicoccus antrihumi gen. nov., sp. nov., a new member of the family Dermacoccaceae isolated from a cave.</title>
        <authorList>
            <person name="Schumann P."/>
            <person name="Kim I.S."/>
        </authorList>
    </citation>
    <scope>NUCLEOTIDE SEQUENCE [LARGE SCALE GENOMIC DNA]</scope>
    <source>
        <strain evidence="3 4">C5-26</strain>
    </source>
</reference>
<dbReference type="OrthoDB" id="3280057at2"/>
<dbReference type="GO" id="GO:0016791">
    <property type="term" value="F:phosphatase activity"/>
    <property type="evidence" value="ECO:0007669"/>
    <property type="project" value="TreeGrafter"/>
</dbReference>
<evidence type="ECO:0000313" key="4">
    <source>
        <dbReference type="Proteomes" id="UP000320244"/>
    </source>
</evidence>
<dbReference type="SUPFAM" id="SSF81606">
    <property type="entry name" value="PP2C-like"/>
    <property type="match status" value="1"/>
</dbReference>